<feature type="region of interest" description="Disordered" evidence="1">
    <location>
        <begin position="1"/>
        <end position="40"/>
    </location>
</feature>
<dbReference type="EMBL" id="CAEZVC010000085">
    <property type="protein sequence ID" value="CAB4628207.1"/>
    <property type="molecule type" value="Genomic_DNA"/>
</dbReference>
<dbReference type="GO" id="GO:0035556">
    <property type="term" value="P:intracellular signal transduction"/>
    <property type="evidence" value="ECO:0007669"/>
    <property type="project" value="InterPro"/>
</dbReference>
<evidence type="ECO:0000313" key="5">
    <source>
        <dbReference type="EMBL" id="CAB4628207.1"/>
    </source>
</evidence>
<evidence type="ECO:0000313" key="8">
    <source>
        <dbReference type="EMBL" id="CAB5078261.1"/>
    </source>
</evidence>
<evidence type="ECO:0000256" key="1">
    <source>
        <dbReference type="SAM" id="MobiDB-lite"/>
    </source>
</evidence>
<dbReference type="SUPFAM" id="SSF55073">
    <property type="entry name" value="Nucleotide cyclase"/>
    <property type="match status" value="1"/>
</dbReference>
<evidence type="ECO:0000259" key="2">
    <source>
        <dbReference type="PROSITE" id="PS50125"/>
    </source>
</evidence>
<reference evidence="4" key="1">
    <citation type="submission" date="2020-05" db="EMBL/GenBank/DDBJ databases">
        <authorList>
            <person name="Chiriac C."/>
            <person name="Salcher M."/>
            <person name="Ghai R."/>
            <person name="Kavagutti S V."/>
        </authorList>
    </citation>
    <scope>NUCLEOTIDE SEQUENCE</scope>
</reference>
<evidence type="ECO:0000313" key="7">
    <source>
        <dbReference type="EMBL" id="CAB4982554.1"/>
    </source>
</evidence>
<dbReference type="EMBL" id="CAFBOK010000078">
    <property type="protein sequence ID" value="CAB4982554.1"/>
    <property type="molecule type" value="Genomic_DNA"/>
</dbReference>
<evidence type="ECO:0000313" key="3">
    <source>
        <dbReference type="EMBL" id="CAB4345912.1"/>
    </source>
</evidence>
<dbReference type="EMBL" id="CAESAL010000083">
    <property type="protein sequence ID" value="CAB4345912.1"/>
    <property type="molecule type" value="Genomic_DNA"/>
</dbReference>
<protein>
    <submittedName>
        <fullName evidence="4">Unannotated protein</fullName>
    </submittedName>
</protein>
<dbReference type="InterPro" id="IPR001054">
    <property type="entry name" value="A/G_cyclase"/>
</dbReference>
<feature type="domain" description="Guanylate cyclase" evidence="2">
    <location>
        <begin position="47"/>
        <end position="155"/>
    </location>
</feature>
<sequence length="217" mass="22897">MPDDPTTAQEPDANAAGPMTPPPATGMGTERPEEVPPTGGPIALERTFAFIDICGFTALTERHGPRRAVRALEVFRTLVKEVAGRRGVRVAKWLGDGVLLVGVKPGPIVATVAEMTGRFESFAIDLRAGVASGTALLFDGDDYIGRPVNLAARLCDEAEPGQLLAHPSALNGVPDWVEIGPPSEVTVRGVGPIEGVRPLRPAADVQFPPEPNRDSEL</sequence>
<evidence type="ECO:0000313" key="6">
    <source>
        <dbReference type="EMBL" id="CAB4716861.1"/>
    </source>
</evidence>
<dbReference type="InterPro" id="IPR029787">
    <property type="entry name" value="Nucleotide_cyclase"/>
</dbReference>
<dbReference type="PROSITE" id="PS50125">
    <property type="entry name" value="GUANYLATE_CYCLASE_2"/>
    <property type="match status" value="1"/>
</dbReference>
<gene>
    <name evidence="5" type="ORF">UFOPK1906_01293</name>
    <name evidence="6" type="ORF">UFOPK2624_01432</name>
    <name evidence="3" type="ORF">UFOPK3331_01653</name>
    <name evidence="7" type="ORF">UFOPK3927_00800</name>
    <name evidence="4" type="ORF">UFOPK4201_00343</name>
    <name evidence="8" type="ORF">UFOPK4371_01440</name>
</gene>
<dbReference type="EMBL" id="CAFBRD010000094">
    <property type="protein sequence ID" value="CAB5078261.1"/>
    <property type="molecule type" value="Genomic_DNA"/>
</dbReference>
<accession>A0A6J6AJZ5</accession>
<dbReference type="Gene3D" id="3.30.70.1230">
    <property type="entry name" value="Nucleotide cyclase"/>
    <property type="match status" value="1"/>
</dbReference>
<organism evidence="4">
    <name type="scientific">freshwater metagenome</name>
    <dbReference type="NCBI Taxonomy" id="449393"/>
    <lineage>
        <taxon>unclassified sequences</taxon>
        <taxon>metagenomes</taxon>
        <taxon>ecological metagenomes</taxon>
    </lineage>
</organism>
<name>A0A6J6AJZ5_9ZZZZ</name>
<evidence type="ECO:0000313" key="4">
    <source>
        <dbReference type="EMBL" id="CAB4370650.1"/>
    </source>
</evidence>
<dbReference type="CDD" id="cd07302">
    <property type="entry name" value="CHD"/>
    <property type="match status" value="1"/>
</dbReference>
<dbReference type="GO" id="GO:0009190">
    <property type="term" value="P:cyclic nucleotide biosynthetic process"/>
    <property type="evidence" value="ECO:0007669"/>
    <property type="project" value="InterPro"/>
</dbReference>
<dbReference type="EMBL" id="CAEUNJ010000010">
    <property type="protein sequence ID" value="CAB4370650.1"/>
    <property type="molecule type" value="Genomic_DNA"/>
</dbReference>
<dbReference type="EMBL" id="CAEZXY010000078">
    <property type="protein sequence ID" value="CAB4716861.1"/>
    <property type="molecule type" value="Genomic_DNA"/>
</dbReference>
<dbReference type="AlphaFoldDB" id="A0A6J6AJZ5"/>
<proteinExistence type="predicted"/>